<dbReference type="GO" id="GO:0006606">
    <property type="term" value="P:protein import into nucleus"/>
    <property type="evidence" value="ECO:0007669"/>
    <property type="project" value="InterPro"/>
</dbReference>
<dbReference type="SUPFAM" id="SSF48371">
    <property type="entry name" value="ARM repeat"/>
    <property type="match status" value="2"/>
</dbReference>
<dbReference type="InterPro" id="IPR011989">
    <property type="entry name" value="ARM-like"/>
</dbReference>
<keyword evidence="12" id="KW-1185">Reference proteome</keyword>
<dbReference type="InterPro" id="IPR021133">
    <property type="entry name" value="HEAT_type_2"/>
</dbReference>
<keyword evidence="5" id="KW-0677">Repeat</keyword>
<feature type="repeat" description="HEAT" evidence="8">
    <location>
        <begin position="382"/>
        <end position="418"/>
    </location>
</feature>
<dbReference type="OrthoDB" id="7862313at2759"/>
<evidence type="ECO:0000256" key="8">
    <source>
        <dbReference type="PROSITE-ProRule" id="PRU00103"/>
    </source>
</evidence>
<evidence type="ECO:0000256" key="4">
    <source>
        <dbReference type="ARBA" id="ARBA00022490"/>
    </source>
</evidence>
<evidence type="ECO:0000256" key="9">
    <source>
        <dbReference type="SAM" id="MobiDB-lite"/>
    </source>
</evidence>
<comment type="subcellular location">
    <subcellularLocation>
        <location evidence="2">Cytoplasm</location>
    </subcellularLocation>
    <subcellularLocation>
        <location evidence="1">Nucleus</location>
    </subcellularLocation>
</comment>
<sequence length="1039" mass="111953">MSLAGLLSALTQPDTEAIRHAEVALKPVLKDPRCVPALVEILKAKDTQPPAVRHVGGILLRKRLAGHYDKFDVATRTALKAEILTVLAQEPDRSVRNGMIGVAASLGKLECTAGGTSWPELFQFIAAAGAEQQPEAREMAFGLLQEMTDTIGMHLKTQFQPIAGLFANALVATEDPKVQKSAVKAVGQLLSFLADEPDVDVFAGLIPSILEVAARNVHDDELMATVLDVLYDLAYSPSQSVTVHMLPIVQFVLQCIQTQDLEMGVRDSAALVIATMAEAKPKTFGKEEAMLSQILDTLFTLIQNSPDSAAEMDSPTETSMAQGTLDMLACEIPKKYIFQPVVSRCVQRLNSPQPNLRKAGVACLGVIAEGCSEPLSDHLAELMPYVLQCAQDPDSQVRECACFCLGQISEHCQPDVLAYSEQILPIVFNLLDDKTVAVQATSCYVLEMFCERLEPDAIRPLLDSIVKKLAAMLEGSTKRSVQEMAVAALAATAVAAEEEFTPYVGGVAALMTKCMALTDENMFSLRGRALECMGHMAIAVGRETFRPYFQVTMECACEGLTRDSTDLHEFAYAVFANLSKVMKEEFAPALPELVPHLVTVIGTDEGSLEPAEDAEKAGSFGALDDSDDEDEDAGNYVLHVRTALLEVKKGAITAVGELAAHTGAAFSPYLESVMQVLQKAASNWHPLIKIEVADALPNMVVPSVEAYHQGEIQWTKGDVTSPSPLSPHTAAIVQAVLVELIALTKDDDKTTVAKSCEGIQSVIELCGPHALLPVANDCLTCTHTLLTKTAPCQISEDFLGEAPEDDDDHDVVTQAACDLVGGFCRVMGSQFSQYLPQFLPAVCEYAKSSRPPRDRSMAIGWLSEVAQELEGAIIDYWPTVFLPATLAGLGDPSEEVKRNAAFCAGICCEVLKEHVAGDYPQILQGLEPIFGMDPSTGDSVAACVDNAAACIARMIIAQPASIPMPQVLPPFLRLLPLKTDMTENETVYNCLLGLIQMGHPEAIAQKAELQRIFTAATSPESFVDEDVQARLRQAAPALQ</sequence>
<evidence type="ECO:0000256" key="3">
    <source>
        <dbReference type="ARBA" id="ARBA00022448"/>
    </source>
</evidence>
<dbReference type="InterPro" id="IPR034085">
    <property type="entry name" value="TOG"/>
</dbReference>
<dbReference type="SMART" id="SM00913">
    <property type="entry name" value="IBN_N"/>
    <property type="match status" value="1"/>
</dbReference>
<keyword evidence="6" id="KW-0653">Protein transport</keyword>
<reference evidence="11 12" key="1">
    <citation type="submission" date="2016-09" db="EMBL/GenBank/DDBJ databases">
        <title>Extensive genetic diversity and differential bi-allelic expression allows diatom success in the polar Southern Ocean.</title>
        <authorList>
            <consortium name="DOE Joint Genome Institute"/>
            <person name="Mock T."/>
            <person name="Otillar R.P."/>
            <person name="Strauss J."/>
            <person name="Dupont C."/>
            <person name="Frickenhaus S."/>
            <person name="Maumus F."/>
            <person name="Mcmullan M."/>
            <person name="Sanges R."/>
            <person name="Schmutz J."/>
            <person name="Toseland A."/>
            <person name="Valas R."/>
            <person name="Veluchamy A."/>
            <person name="Ward B.J."/>
            <person name="Allen A."/>
            <person name="Barry K."/>
            <person name="Falciatore A."/>
            <person name="Ferrante M."/>
            <person name="Fortunato A.E."/>
            <person name="Gloeckner G."/>
            <person name="Gruber A."/>
            <person name="Hipkin R."/>
            <person name="Janech M."/>
            <person name="Kroth P."/>
            <person name="Leese F."/>
            <person name="Lindquist E."/>
            <person name="Lyon B.R."/>
            <person name="Martin J."/>
            <person name="Mayer C."/>
            <person name="Parker M."/>
            <person name="Quesneville H."/>
            <person name="Raymond J."/>
            <person name="Uhlig C."/>
            <person name="Valentin K.U."/>
            <person name="Worden A.Z."/>
            <person name="Armbrust E.V."/>
            <person name="Bowler C."/>
            <person name="Green B."/>
            <person name="Moulton V."/>
            <person name="Van Oosterhout C."/>
            <person name="Grigoriev I."/>
        </authorList>
    </citation>
    <scope>NUCLEOTIDE SEQUENCE [LARGE SCALE GENOMIC DNA]</scope>
    <source>
        <strain evidence="11 12">CCMP1102</strain>
    </source>
</reference>
<dbReference type="InterPro" id="IPR001494">
    <property type="entry name" value="Importin-beta_N"/>
</dbReference>
<evidence type="ECO:0000256" key="2">
    <source>
        <dbReference type="ARBA" id="ARBA00004496"/>
    </source>
</evidence>
<protein>
    <submittedName>
        <fullName evidence="11">ARM repeat-containing protein</fullName>
    </submittedName>
</protein>
<dbReference type="PANTHER" id="PTHR10527">
    <property type="entry name" value="IMPORTIN BETA"/>
    <property type="match status" value="1"/>
</dbReference>
<evidence type="ECO:0000256" key="5">
    <source>
        <dbReference type="ARBA" id="ARBA00022737"/>
    </source>
</evidence>
<feature type="region of interest" description="Disordered" evidence="9">
    <location>
        <begin position="607"/>
        <end position="628"/>
    </location>
</feature>
<evidence type="ECO:0000259" key="10">
    <source>
        <dbReference type="PROSITE" id="PS50166"/>
    </source>
</evidence>
<keyword evidence="3" id="KW-0813">Transport</keyword>
<dbReference type="Gene3D" id="1.25.10.10">
    <property type="entry name" value="Leucine-rich Repeat Variant"/>
    <property type="match status" value="1"/>
</dbReference>
<dbReference type="InterPro" id="IPR057672">
    <property type="entry name" value="TPR_IPO4/5"/>
</dbReference>
<dbReference type="InterPro" id="IPR040122">
    <property type="entry name" value="Importin_beta"/>
</dbReference>
<evidence type="ECO:0000256" key="7">
    <source>
        <dbReference type="ARBA" id="ARBA00023242"/>
    </source>
</evidence>
<name>A0A1E7F5F2_9STRA</name>
<feature type="repeat" description="HEAT" evidence="8">
    <location>
        <begin position="423"/>
        <end position="461"/>
    </location>
</feature>
<proteinExistence type="predicted"/>
<dbReference type="Pfam" id="PF03810">
    <property type="entry name" value="IBN_N"/>
    <property type="match status" value="1"/>
</dbReference>
<dbReference type="GO" id="GO:0031267">
    <property type="term" value="F:small GTPase binding"/>
    <property type="evidence" value="ECO:0007669"/>
    <property type="project" value="InterPro"/>
</dbReference>
<dbReference type="Pfam" id="PF25780">
    <property type="entry name" value="TPR_IPO5"/>
    <property type="match status" value="1"/>
</dbReference>
<gene>
    <name evidence="11" type="ORF">FRACYDRAFT_170952</name>
</gene>
<dbReference type="PROSITE" id="PS50077">
    <property type="entry name" value="HEAT_REPEAT"/>
    <property type="match status" value="2"/>
</dbReference>
<dbReference type="KEGG" id="fcy:FRACYDRAFT_170952"/>
<keyword evidence="4" id="KW-0963">Cytoplasm</keyword>
<evidence type="ECO:0000256" key="6">
    <source>
        <dbReference type="ARBA" id="ARBA00022927"/>
    </source>
</evidence>
<dbReference type="InterPro" id="IPR016024">
    <property type="entry name" value="ARM-type_fold"/>
</dbReference>
<dbReference type="AlphaFoldDB" id="A0A1E7F5F2"/>
<evidence type="ECO:0000313" key="11">
    <source>
        <dbReference type="EMBL" id="OEU13387.1"/>
    </source>
</evidence>
<dbReference type="Pfam" id="PF13513">
    <property type="entry name" value="HEAT_EZ"/>
    <property type="match status" value="1"/>
</dbReference>
<keyword evidence="7" id="KW-0539">Nucleus</keyword>
<feature type="domain" description="Importin N-terminal" evidence="10">
    <location>
        <begin position="21"/>
        <end position="89"/>
    </location>
</feature>
<organism evidence="11 12">
    <name type="scientific">Fragilariopsis cylindrus CCMP1102</name>
    <dbReference type="NCBI Taxonomy" id="635003"/>
    <lineage>
        <taxon>Eukaryota</taxon>
        <taxon>Sar</taxon>
        <taxon>Stramenopiles</taxon>
        <taxon>Ochrophyta</taxon>
        <taxon>Bacillariophyta</taxon>
        <taxon>Bacillariophyceae</taxon>
        <taxon>Bacillariophycidae</taxon>
        <taxon>Bacillariales</taxon>
        <taxon>Bacillariaceae</taxon>
        <taxon>Fragilariopsis</taxon>
    </lineage>
</organism>
<evidence type="ECO:0000256" key="1">
    <source>
        <dbReference type="ARBA" id="ARBA00004123"/>
    </source>
</evidence>
<dbReference type="PROSITE" id="PS50166">
    <property type="entry name" value="IMPORTIN_B_NT"/>
    <property type="match status" value="1"/>
</dbReference>
<dbReference type="GO" id="GO:0005737">
    <property type="term" value="C:cytoplasm"/>
    <property type="evidence" value="ECO:0007669"/>
    <property type="project" value="UniProtKB-SubCell"/>
</dbReference>
<evidence type="ECO:0000313" key="12">
    <source>
        <dbReference type="Proteomes" id="UP000095751"/>
    </source>
</evidence>
<dbReference type="EMBL" id="KV784361">
    <property type="protein sequence ID" value="OEU13387.1"/>
    <property type="molecule type" value="Genomic_DNA"/>
</dbReference>
<accession>A0A1E7F5F2</accession>
<dbReference type="InParanoid" id="A0A1E7F5F2"/>
<dbReference type="SMART" id="SM01349">
    <property type="entry name" value="TOG"/>
    <property type="match status" value="1"/>
</dbReference>
<dbReference type="Proteomes" id="UP000095751">
    <property type="component" value="Unassembled WGS sequence"/>
</dbReference>